<name>A0A9P7UFN5_9PEZI</name>
<comment type="caution">
    <text evidence="2">The sequence shown here is derived from an EMBL/GenBank/DDBJ whole genome shotgun (WGS) entry which is preliminary data.</text>
</comment>
<sequence>MAPEHSASLKEGGEIALTSCHASLGTAGGGIQPESFSEEERHGKQLLVTAR</sequence>
<evidence type="ECO:0000256" key="1">
    <source>
        <dbReference type="SAM" id="MobiDB-lite"/>
    </source>
</evidence>
<organism evidence="2 3">
    <name type="scientific">Colletotrichum scovillei</name>
    <dbReference type="NCBI Taxonomy" id="1209932"/>
    <lineage>
        <taxon>Eukaryota</taxon>
        <taxon>Fungi</taxon>
        <taxon>Dikarya</taxon>
        <taxon>Ascomycota</taxon>
        <taxon>Pezizomycotina</taxon>
        <taxon>Sordariomycetes</taxon>
        <taxon>Hypocreomycetidae</taxon>
        <taxon>Glomerellales</taxon>
        <taxon>Glomerellaceae</taxon>
        <taxon>Colletotrichum</taxon>
        <taxon>Colletotrichum acutatum species complex</taxon>
    </lineage>
</organism>
<gene>
    <name evidence="2" type="ORF">JMJ77_007512</name>
</gene>
<keyword evidence="3" id="KW-1185">Reference proteome</keyword>
<feature type="non-terminal residue" evidence="2">
    <location>
        <position position="51"/>
    </location>
</feature>
<evidence type="ECO:0000313" key="2">
    <source>
        <dbReference type="EMBL" id="KAG7055043.1"/>
    </source>
</evidence>
<evidence type="ECO:0000313" key="3">
    <source>
        <dbReference type="Proteomes" id="UP000699042"/>
    </source>
</evidence>
<protein>
    <submittedName>
        <fullName evidence="2">Uncharacterized protein</fullName>
    </submittedName>
</protein>
<dbReference type="AlphaFoldDB" id="A0A9P7UFN5"/>
<proteinExistence type="predicted"/>
<accession>A0A9P7UFN5</accession>
<feature type="region of interest" description="Disordered" evidence="1">
    <location>
        <begin position="20"/>
        <end position="51"/>
    </location>
</feature>
<dbReference type="Proteomes" id="UP000699042">
    <property type="component" value="Unassembled WGS sequence"/>
</dbReference>
<dbReference type="EMBL" id="JAESDN010000002">
    <property type="protein sequence ID" value="KAG7055043.1"/>
    <property type="molecule type" value="Genomic_DNA"/>
</dbReference>
<reference evidence="2" key="1">
    <citation type="submission" date="2021-05" db="EMBL/GenBank/DDBJ databases">
        <title>Comparative genomics of three Colletotrichum scovillei strains and genetic complementation revealed genes involved fungal growth and virulence on chili pepper.</title>
        <authorList>
            <person name="Hsieh D.-K."/>
            <person name="Chuang S.-C."/>
            <person name="Chen C.-Y."/>
            <person name="Chao Y.-T."/>
            <person name="Lu M.-Y.J."/>
            <person name="Lee M.-H."/>
            <person name="Shih M.-C."/>
        </authorList>
    </citation>
    <scope>NUCLEOTIDE SEQUENCE</scope>
    <source>
        <strain evidence="2">Coll-153</strain>
    </source>
</reference>